<dbReference type="AlphaFoldDB" id="A0A4R1B8A2"/>
<dbReference type="Proteomes" id="UP000295334">
    <property type="component" value="Unassembled WGS sequence"/>
</dbReference>
<dbReference type="RefSeq" id="WP_131450565.1">
    <property type="nucleotide sequence ID" value="NZ_SJZI01000052.1"/>
</dbReference>
<dbReference type="GO" id="GO:0008984">
    <property type="term" value="F:protein-glutamate methylesterase activity"/>
    <property type="evidence" value="ECO:0007669"/>
    <property type="project" value="InterPro"/>
</dbReference>
<dbReference type="SUPFAM" id="SSF52738">
    <property type="entry name" value="Methylesterase CheB, C-terminal domain"/>
    <property type="match status" value="1"/>
</dbReference>
<gene>
    <name evidence="2" type="ORF">EPD60_16160</name>
</gene>
<evidence type="ECO:0000259" key="1">
    <source>
        <dbReference type="Pfam" id="PF01339"/>
    </source>
</evidence>
<name>A0A4R1B8A2_9BACT</name>
<accession>A0A4R1B8A2</accession>
<dbReference type="GO" id="GO:0006935">
    <property type="term" value="P:chemotaxis"/>
    <property type="evidence" value="ECO:0007669"/>
    <property type="project" value="InterPro"/>
</dbReference>
<dbReference type="EMBL" id="SJZI01000052">
    <property type="protein sequence ID" value="TCJ12089.1"/>
    <property type="molecule type" value="Genomic_DNA"/>
</dbReference>
<comment type="caution">
    <text evidence="2">The sequence shown here is derived from an EMBL/GenBank/DDBJ whole genome shotgun (WGS) entry which is preliminary data.</text>
</comment>
<organism evidence="2 3">
    <name type="scientific">Flaviaesturariibacter flavus</name>
    <dbReference type="NCBI Taxonomy" id="2502780"/>
    <lineage>
        <taxon>Bacteria</taxon>
        <taxon>Pseudomonadati</taxon>
        <taxon>Bacteroidota</taxon>
        <taxon>Chitinophagia</taxon>
        <taxon>Chitinophagales</taxon>
        <taxon>Chitinophagaceae</taxon>
        <taxon>Flaviaestuariibacter</taxon>
    </lineage>
</organism>
<proteinExistence type="predicted"/>
<reference evidence="2 3" key="1">
    <citation type="submission" date="2019-03" db="EMBL/GenBank/DDBJ databases">
        <authorList>
            <person name="Kim M.K.M."/>
        </authorList>
    </citation>
    <scope>NUCLEOTIDE SEQUENCE [LARGE SCALE GENOMIC DNA]</scope>
    <source>
        <strain evidence="2 3">17J68-12</strain>
    </source>
</reference>
<feature type="domain" description="CheB-type methylesterase" evidence="1">
    <location>
        <begin position="22"/>
        <end position="57"/>
    </location>
</feature>
<sequence length="62" mass="6653">MNMENTASAPPPVPTSKPYPIVAIGASAGGIEAIKELLAYLPPKTGMTFVYVLDVEEYLEQK</sequence>
<dbReference type="InterPro" id="IPR035909">
    <property type="entry name" value="CheB_C"/>
</dbReference>
<dbReference type="GO" id="GO:0005737">
    <property type="term" value="C:cytoplasm"/>
    <property type="evidence" value="ECO:0007669"/>
    <property type="project" value="InterPro"/>
</dbReference>
<evidence type="ECO:0000313" key="2">
    <source>
        <dbReference type="EMBL" id="TCJ12089.1"/>
    </source>
</evidence>
<dbReference type="InterPro" id="IPR000673">
    <property type="entry name" value="Sig_transdc_resp-reg_Me-estase"/>
</dbReference>
<keyword evidence="3" id="KW-1185">Reference proteome</keyword>
<dbReference type="Gene3D" id="3.40.50.180">
    <property type="entry name" value="Methylesterase CheB, C-terminal domain"/>
    <property type="match status" value="1"/>
</dbReference>
<dbReference type="GO" id="GO:0000156">
    <property type="term" value="F:phosphorelay response regulator activity"/>
    <property type="evidence" value="ECO:0007669"/>
    <property type="project" value="InterPro"/>
</dbReference>
<evidence type="ECO:0000313" key="3">
    <source>
        <dbReference type="Proteomes" id="UP000295334"/>
    </source>
</evidence>
<protein>
    <recommendedName>
        <fullName evidence="1">CheB-type methylesterase domain-containing protein</fullName>
    </recommendedName>
</protein>
<dbReference type="Pfam" id="PF01339">
    <property type="entry name" value="CheB_methylest"/>
    <property type="match status" value="1"/>
</dbReference>